<dbReference type="PANTHER" id="PTHR43591:SF24">
    <property type="entry name" value="2-METHOXY-6-POLYPRENYL-1,4-BENZOQUINOL METHYLASE, MITOCHONDRIAL"/>
    <property type="match status" value="1"/>
</dbReference>
<dbReference type="Proteomes" id="UP001162131">
    <property type="component" value="Unassembled WGS sequence"/>
</dbReference>
<dbReference type="Gene3D" id="3.40.50.150">
    <property type="entry name" value="Vaccinia Virus protein VP39"/>
    <property type="match status" value="1"/>
</dbReference>
<keyword evidence="6" id="KW-0496">Mitochondrion</keyword>
<evidence type="ECO:0000256" key="2">
    <source>
        <dbReference type="ARBA" id="ARBA00022679"/>
    </source>
</evidence>
<name>A0AAU9IXT8_9CILI</name>
<dbReference type="PROSITE" id="PS01183">
    <property type="entry name" value="UBIE_1"/>
    <property type="match status" value="1"/>
</dbReference>
<evidence type="ECO:0000313" key="8">
    <source>
        <dbReference type="Proteomes" id="UP001162131"/>
    </source>
</evidence>
<proteinExistence type="inferred from homology"/>
<dbReference type="InterPro" id="IPR023576">
    <property type="entry name" value="UbiE/COQ5_MeTrFase_CS"/>
</dbReference>
<feature type="binding site" evidence="6">
    <location>
        <begin position="141"/>
        <end position="142"/>
    </location>
    <ligand>
        <name>S-adenosyl-L-methionine</name>
        <dbReference type="ChEBI" id="CHEBI:59789"/>
    </ligand>
</feature>
<dbReference type="HAMAP" id="MF_01813">
    <property type="entry name" value="MenG_UbiE_methyltr"/>
    <property type="match status" value="1"/>
</dbReference>
<comment type="pathway">
    <text evidence="6">Cofactor biosynthesis; ubiquinone biosynthesis.</text>
</comment>
<gene>
    <name evidence="7" type="ORF">BSTOLATCC_MIC20991</name>
</gene>
<comment type="subunit">
    <text evidence="5">Component of a multi-subunit COQ enzyme complex, composed of at least COQ3, COQ4, COQ5, COQ6, COQ7 and COQ9. Interacts with PYURF; the interaction is direct, stabilizes COQ5 protein and associates PYURF with COQ enzyme complex.</text>
</comment>
<comment type="catalytic activity">
    <reaction evidence="6">
        <text>a 2-methoxy-6-(all-trans-polyprenyl)benzene-1,4-diol + S-adenosyl-L-methionine = a 5-methoxy-2-methyl-3-(all-trans-polyprenyl)benzene-1,4-diol + S-adenosyl-L-homocysteine + H(+)</text>
        <dbReference type="Rhea" id="RHEA:28286"/>
        <dbReference type="Rhea" id="RHEA-COMP:10858"/>
        <dbReference type="Rhea" id="RHEA-COMP:10859"/>
        <dbReference type="ChEBI" id="CHEBI:15378"/>
        <dbReference type="ChEBI" id="CHEBI:57856"/>
        <dbReference type="ChEBI" id="CHEBI:59789"/>
        <dbReference type="ChEBI" id="CHEBI:84166"/>
        <dbReference type="ChEBI" id="CHEBI:84167"/>
        <dbReference type="EC" id="2.1.1.201"/>
    </reaction>
</comment>
<evidence type="ECO:0000256" key="1">
    <source>
        <dbReference type="ARBA" id="ARBA00022603"/>
    </source>
</evidence>
<protein>
    <recommendedName>
        <fullName evidence="6">2-methoxy-6-polyprenyl-1,4-benzoquinol methylase, mitochondrial</fullName>
        <ecNumber evidence="6">2.1.1.201</ecNumber>
    </recommendedName>
    <alternativeName>
        <fullName evidence="6">Ubiquinone biosynthesis methyltransferase COQ5</fullName>
    </alternativeName>
</protein>
<dbReference type="NCBIfam" id="NF001244">
    <property type="entry name" value="PRK00216.1-5"/>
    <property type="match status" value="1"/>
</dbReference>
<dbReference type="CDD" id="cd02440">
    <property type="entry name" value="AdoMet_MTases"/>
    <property type="match status" value="1"/>
</dbReference>
<evidence type="ECO:0000256" key="5">
    <source>
        <dbReference type="ARBA" id="ARBA00046387"/>
    </source>
</evidence>
<dbReference type="NCBIfam" id="TIGR01934">
    <property type="entry name" value="MenG_MenH_UbiE"/>
    <property type="match status" value="1"/>
</dbReference>
<keyword evidence="2 6" id="KW-0808">Transferase</keyword>
<keyword evidence="3 6" id="KW-0831">Ubiquinone biosynthesis</keyword>
<dbReference type="EMBL" id="CAJZBQ010000020">
    <property type="protein sequence ID" value="CAG9318518.1"/>
    <property type="molecule type" value="Genomic_DNA"/>
</dbReference>
<feature type="binding site" evidence="6">
    <location>
        <position position="115"/>
    </location>
    <ligand>
        <name>S-adenosyl-L-methionine</name>
        <dbReference type="ChEBI" id="CHEBI:59789"/>
    </ligand>
</feature>
<keyword evidence="1 6" id="KW-0489">Methyltransferase</keyword>
<reference evidence="7" key="1">
    <citation type="submission" date="2021-09" db="EMBL/GenBank/DDBJ databases">
        <authorList>
            <consortium name="AG Swart"/>
            <person name="Singh M."/>
            <person name="Singh A."/>
            <person name="Seah K."/>
            <person name="Emmerich C."/>
        </authorList>
    </citation>
    <scope>NUCLEOTIDE SEQUENCE</scope>
    <source>
        <strain evidence="7">ATCC30299</strain>
    </source>
</reference>
<dbReference type="GO" id="GO:0031314">
    <property type="term" value="C:extrinsic component of mitochondrial inner membrane"/>
    <property type="evidence" value="ECO:0007669"/>
    <property type="project" value="UniProtKB-UniRule"/>
</dbReference>
<evidence type="ECO:0000256" key="6">
    <source>
        <dbReference type="HAMAP-Rule" id="MF_03191"/>
    </source>
</evidence>
<evidence type="ECO:0000256" key="3">
    <source>
        <dbReference type="ARBA" id="ARBA00022688"/>
    </source>
</evidence>
<dbReference type="InterPro" id="IPR029063">
    <property type="entry name" value="SAM-dependent_MTases_sf"/>
</dbReference>
<dbReference type="Pfam" id="PF01209">
    <property type="entry name" value="Ubie_methyltran"/>
    <property type="match status" value="1"/>
</dbReference>
<evidence type="ECO:0000313" key="7">
    <source>
        <dbReference type="EMBL" id="CAG9318518.1"/>
    </source>
</evidence>
<dbReference type="AlphaFoldDB" id="A0AAU9IXT8"/>
<comment type="similarity">
    <text evidence="6">Belongs to the class I-like SAM-binding methyltransferase superfamily. MenG/UbiE family.</text>
</comment>
<dbReference type="GO" id="GO:0032259">
    <property type="term" value="P:methylation"/>
    <property type="evidence" value="ECO:0007669"/>
    <property type="project" value="UniProtKB-KW"/>
</dbReference>
<dbReference type="EC" id="2.1.1.201" evidence="6"/>
<comment type="caution">
    <text evidence="6">Lacks conserved residue(s) required for the propagation of feature annotation.</text>
</comment>
<dbReference type="GO" id="GO:0008425">
    <property type="term" value="F:2-methoxy-6-polyprenyl-1,4-benzoquinol methyltransferase activity"/>
    <property type="evidence" value="ECO:0007669"/>
    <property type="project" value="UniProtKB-UniRule"/>
</dbReference>
<organism evidence="7 8">
    <name type="scientific">Blepharisma stoltei</name>
    <dbReference type="NCBI Taxonomy" id="1481888"/>
    <lineage>
        <taxon>Eukaryota</taxon>
        <taxon>Sar</taxon>
        <taxon>Alveolata</taxon>
        <taxon>Ciliophora</taxon>
        <taxon>Postciliodesmatophora</taxon>
        <taxon>Heterotrichea</taxon>
        <taxon>Heterotrichida</taxon>
        <taxon>Blepharismidae</taxon>
        <taxon>Blepharisma</taxon>
    </lineage>
</organism>
<dbReference type="PANTHER" id="PTHR43591">
    <property type="entry name" value="METHYLTRANSFERASE"/>
    <property type="match status" value="1"/>
</dbReference>
<sequence length="269" mass="30734">MICTKMRALRRLFATVDFGSREVPKEEKQKLVNEVFTRVAEKYDIMNDAMSLGIHRLWKDQFISDMGNFHTNSNLSFLDVAGGTGDIGFRIVEKLKQDIPSFYSGNQTWDLTISDINAEMLEVGKQRASALGYNINWVQANAEELPFEDNKFDFYTIAFGIRNVTDRLKALKEAKRVLKLGGRFMCLEFSKINYPVLDQVYSLYSQNVIPAMGKIIANDRDSYQYLVDSIEKFPSQEEFAALMNNAGFEYITHRDLTFGVVAIHSGIKL</sequence>
<dbReference type="FunFam" id="3.40.50.150:FF:000064">
    <property type="entry name" value="2-methoxy-6-polyprenyl-1,4-benzoquinol methylase, mitochondrial"/>
    <property type="match status" value="1"/>
</dbReference>
<evidence type="ECO:0000256" key="4">
    <source>
        <dbReference type="ARBA" id="ARBA00022691"/>
    </source>
</evidence>
<dbReference type="InterPro" id="IPR004033">
    <property type="entry name" value="UbiE/COQ5_MeTrFase"/>
</dbReference>
<keyword evidence="6" id="KW-0472">Membrane</keyword>
<comment type="caution">
    <text evidence="7">The sequence shown here is derived from an EMBL/GenBank/DDBJ whole genome shotgun (WGS) entry which is preliminary data.</text>
</comment>
<comment type="function">
    <text evidence="6">Methyltransferase required for the conversion of 2-polyprenyl-6-methoxy-1,4-benzoquinol (DDMQH2) to 2-polyprenyl-3-methyl-6-methoxy-1,4-benzoquinol (DMQH2).</text>
</comment>
<accession>A0AAU9IXT8</accession>
<dbReference type="PROSITE" id="PS51608">
    <property type="entry name" value="SAM_MT_UBIE"/>
    <property type="match status" value="1"/>
</dbReference>
<keyword evidence="4 6" id="KW-0949">S-adenosyl-L-methionine</keyword>
<comment type="subcellular location">
    <subcellularLocation>
        <location evidence="6">Mitochondrion inner membrane</location>
        <topology evidence="6">Peripheral membrane protein</topology>
        <orientation evidence="6">Matrix side</orientation>
    </subcellularLocation>
</comment>
<keyword evidence="8" id="KW-1185">Reference proteome</keyword>
<dbReference type="SUPFAM" id="SSF53335">
    <property type="entry name" value="S-adenosyl-L-methionine-dependent methyltransferases"/>
    <property type="match status" value="1"/>
</dbReference>
<feature type="binding site" evidence="6">
    <location>
        <position position="84"/>
    </location>
    <ligand>
        <name>S-adenosyl-L-methionine</name>
        <dbReference type="ChEBI" id="CHEBI:59789"/>
    </ligand>
</feature>
<keyword evidence="6" id="KW-0999">Mitochondrion inner membrane</keyword>